<name>A0AAW6H6I3_BACUN</name>
<keyword evidence="1" id="KW-0732">Signal</keyword>
<evidence type="ECO:0000313" key="2">
    <source>
        <dbReference type="EMBL" id="MDC1901636.1"/>
    </source>
</evidence>
<dbReference type="EMBL" id="JAQNSI010000391">
    <property type="protein sequence ID" value="MDC1901636.1"/>
    <property type="molecule type" value="Genomic_DNA"/>
</dbReference>
<feature type="non-terminal residue" evidence="2">
    <location>
        <position position="280"/>
    </location>
</feature>
<feature type="signal peptide" evidence="1">
    <location>
        <begin position="1"/>
        <end position="23"/>
    </location>
</feature>
<evidence type="ECO:0000313" key="3">
    <source>
        <dbReference type="Proteomes" id="UP001222603"/>
    </source>
</evidence>
<accession>A0AAW6H6I3</accession>
<proteinExistence type="predicted"/>
<dbReference type="AlphaFoldDB" id="A0AAW6H6I3"/>
<reference evidence="2" key="1">
    <citation type="submission" date="2022-10" db="EMBL/GenBank/DDBJ databases">
        <title>Human gut microbiome strain richness.</title>
        <authorList>
            <person name="Chen-Liaw A."/>
        </authorList>
    </citation>
    <scope>NUCLEOTIDE SEQUENCE</scope>
    <source>
        <strain evidence="2">1001713st1_F9_1001713B170221_170320</strain>
    </source>
</reference>
<sequence length="280" mass="30787">MKNRIKVLLALLMLCGTTQSVRAQDGGDMNNHLLRINDYVPAIPEAAGMQLYGNIPVSEYTGTPDISIPLYTLKCGRIELPITLSYHASGVKVAQEATWVGLGWNLLAGGCVNLNAVGKVDATSGTFATWAEWEKIKYHWKVQSADTLNYRSGTEELMNLWGNLMFDPNTSNTTNGIINEGLIGQGERDIFEVALPGGRSFKYFLHPKNQTPVIIGSRMNCKVWHSAEKVIITDEAGTSYAFRPYAFVTSNAPLTYMLTSMTDVTGHNITLTYVTASCYS</sequence>
<comment type="caution">
    <text evidence="2">The sequence shown here is derived from an EMBL/GenBank/DDBJ whole genome shotgun (WGS) entry which is preliminary data.</text>
</comment>
<organism evidence="2 3">
    <name type="scientific">Bacteroides uniformis</name>
    <dbReference type="NCBI Taxonomy" id="820"/>
    <lineage>
        <taxon>Bacteria</taxon>
        <taxon>Pseudomonadati</taxon>
        <taxon>Bacteroidota</taxon>
        <taxon>Bacteroidia</taxon>
        <taxon>Bacteroidales</taxon>
        <taxon>Bacteroidaceae</taxon>
        <taxon>Bacteroides</taxon>
    </lineage>
</organism>
<feature type="chain" id="PRO_5043789974" evidence="1">
    <location>
        <begin position="24"/>
        <end position="280"/>
    </location>
</feature>
<evidence type="ECO:0000256" key="1">
    <source>
        <dbReference type="SAM" id="SignalP"/>
    </source>
</evidence>
<protein>
    <submittedName>
        <fullName evidence="2">Uncharacterized protein</fullName>
    </submittedName>
</protein>
<gene>
    <name evidence="2" type="ORF">POZ10_13550</name>
</gene>
<dbReference type="Proteomes" id="UP001222603">
    <property type="component" value="Unassembled WGS sequence"/>
</dbReference>